<proteinExistence type="predicted"/>
<dbReference type="STRING" id="227084.SAMN05421855_102147"/>
<dbReference type="Proteomes" id="UP000199321">
    <property type="component" value="Unassembled WGS sequence"/>
</dbReference>
<evidence type="ECO:0000256" key="1">
    <source>
        <dbReference type="ARBA" id="ARBA00004141"/>
    </source>
</evidence>
<dbReference type="RefSeq" id="WP_229792612.1">
    <property type="nucleotide sequence ID" value="NZ_BMWO01000002.1"/>
</dbReference>
<evidence type="ECO:0000313" key="7">
    <source>
        <dbReference type="EMBL" id="SDE67211.1"/>
    </source>
</evidence>
<feature type="transmembrane region" description="Helical" evidence="5">
    <location>
        <begin position="229"/>
        <end position="249"/>
    </location>
</feature>
<dbReference type="PANTHER" id="PTHR22911">
    <property type="entry name" value="ACYL-MALONYL CONDENSING ENZYME-RELATED"/>
    <property type="match status" value="1"/>
</dbReference>
<protein>
    <submittedName>
        <fullName evidence="7">EamA-like transporter family protein</fullName>
    </submittedName>
</protein>
<feature type="transmembrane region" description="Helical" evidence="5">
    <location>
        <begin position="29"/>
        <end position="51"/>
    </location>
</feature>
<sequence>MLKKAIQYMIISAFAFALLNAFVKNLNQFSVYQIVFFRSIGSLLFTIPYLLRNKISMLGNKKGLLVLRSVFGVISMILFFLSIKFLPMGSAVSIRYTAPIFATVLAFFLLKENIKILQWVCFLIAFLGVAFLKGFDAEVSTIGLMYAIISAIFSGLVFITIRKINTNDHPMVVVNYFMIIAAIVGGVLSINTWVQPKGTEWLFLLGLGVFGYFGQYYMTKALQTSETNLVAPLKYIEVIFTMLIGLAYFKEAYTFWSLIGIGLIITGLVFNIIVKQSKRAI</sequence>
<feature type="transmembrane region" description="Helical" evidence="5">
    <location>
        <begin position="141"/>
        <end position="161"/>
    </location>
</feature>
<dbReference type="InterPro" id="IPR000620">
    <property type="entry name" value="EamA_dom"/>
</dbReference>
<dbReference type="InterPro" id="IPR037185">
    <property type="entry name" value="EmrE-like"/>
</dbReference>
<dbReference type="PANTHER" id="PTHR22911:SF6">
    <property type="entry name" value="SOLUTE CARRIER FAMILY 35 MEMBER G1"/>
    <property type="match status" value="1"/>
</dbReference>
<comment type="subcellular location">
    <subcellularLocation>
        <location evidence="1">Membrane</location>
        <topology evidence="1">Multi-pass membrane protein</topology>
    </subcellularLocation>
</comment>
<dbReference type="Gene3D" id="1.10.3730.20">
    <property type="match status" value="2"/>
</dbReference>
<evidence type="ECO:0000256" key="3">
    <source>
        <dbReference type="ARBA" id="ARBA00022989"/>
    </source>
</evidence>
<gene>
    <name evidence="7" type="ORF">SAMN05421855_102147</name>
</gene>
<dbReference type="SUPFAM" id="SSF103481">
    <property type="entry name" value="Multidrug resistance efflux transporter EmrE"/>
    <property type="match status" value="2"/>
</dbReference>
<keyword evidence="3 5" id="KW-1133">Transmembrane helix</keyword>
<dbReference type="EMBL" id="FNBA01000002">
    <property type="protein sequence ID" value="SDE67211.1"/>
    <property type="molecule type" value="Genomic_DNA"/>
</dbReference>
<feature type="transmembrane region" description="Helical" evidence="5">
    <location>
        <begin position="255"/>
        <end position="274"/>
    </location>
</feature>
<evidence type="ECO:0000256" key="4">
    <source>
        <dbReference type="ARBA" id="ARBA00023136"/>
    </source>
</evidence>
<reference evidence="7 8" key="1">
    <citation type="submission" date="2016-10" db="EMBL/GenBank/DDBJ databases">
        <authorList>
            <person name="de Groot N.N."/>
        </authorList>
    </citation>
    <scope>NUCLEOTIDE SEQUENCE [LARGE SCALE GENOMIC DNA]</scope>
    <source>
        <strain evidence="7 8">DSM 16195</strain>
    </source>
</reference>
<feature type="transmembrane region" description="Helical" evidence="5">
    <location>
        <begin position="92"/>
        <end position="110"/>
    </location>
</feature>
<evidence type="ECO:0000313" key="8">
    <source>
        <dbReference type="Proteomes" id="UP000199321"/>
    </source>
</evidence>
<feature type="transmembrane region" description="Helical" evidence="5">
    <location>
        <begin position="63"/>
        <end position="86"/>
    </location>
</feature>
<feature type="transmembrane region" description="Helical" evidence="5">
    <location>
        <begin position="5"/>
        <end position="23"/>
    </location>
</feature>
<dbReference type="GO" id="GO:0016020">
    <property type="term" value="C:membrane"/>
    <property type="evidence" value="ECO:0007669"/>
    <property type="project" value="UniProtKB-SubCell"/>
</dbReference>
<name>A0A1G7EUC7_9FLAO</name>
<feature type="transmembrane region" description="Helical" evidence="5">
    <location>
        <begin position="173"/>
        <end position="194"/>
    </location>
</feature>
<evidence type="ECO:0000256" key="5">
    <source>
        <dbReference type="SAM" id="Phobius"/>
    </source>
</evidence>
<feature type="domain" description="EamA" evidence="6">
    <location>
        <begin position="142"/>
        <end position="271"/>
    </location>
</feature>
<accession>A0A1G7EUC7</accession>
<feature type="transmembrane region" description="Helical" evidence="5">
    <location>
        <begin position="200"/>
        <end position="217"/>
    </location>
</feature>
<keyword evidence="8" id="KW-1185">Reference proteome</keyword>
<dbReference type="AlphaFoldDB" id="A0A1G7EUC7"/>
<evidence type="ECO:0000259" key="6">
    <source>
        <dbReference type="Pfam" id="PF00892"/>
    </source>
</evidence>
<keyword evidence="4 5" id="KW-0472">Membrane</keyword>
<keyword evidence="2 5" id="KW-0812">Transmembrane</keyword>
<dbReference type="Pfam" id="PF00892">
    <property type="entry name" value="EamA"/>
    <property type="match status" value="2"/>
</dbReference>
<feature type="domain" description="EamA" evidence="6">
    <location>
        <begin position="4"/>
        <end position="132"/>
    </location>
</feature>
<organism evidence="7 8">
    <name type="scientific">Ulvibacter litoralis</name>
    <dbReference type="NCBI Taxonomy" id="227084"/>
    <lineage>
        <taxon>Bacteria</taxon>
        <taxon>Pseudomonadati</taxon>
        <taxon>Bacteroidota</taxon>
        <taxon>Flavobacteriia</taxon>
        <taxon>Flavobacteriales</taxon>
        <taxon>Flavobacteriaceae</taxon>
        <taxon>Ulvibacter</taxon>
    </lineage>
</organism>
<evidence type="ECO:0000256" key="2">
    <source>
        <dbReference type="ARBA" id="ARBA00022692"/>
    </source>
</evidence>
<feature type="transmembrane region" description="Helical" evidence="5">
    <location>
        <begin position="117"/>
        <end position="135"/>
    </location>
</feature>